<evidence type="ECO:0000256" key="3">
    <source>
        <dbReference type="ARBA" id="ARBA00022553"/>
    </source>
</evidence>
<keyword evidence="7" id="KW-0067">ATP-binding</keyword>
<dbReference type="InterPro" id="IPR025828">
    <property type="entry name" value="Put_sensor_dom"/>
</dbReference>
<dbReference type="InterPro" id="IPR011712">
    <property type="entry name" value="Sig_transdc_His_kin_sub3_dim/P"/>
</dbReference>
<gene>
    <name evidence="13" type="ORF">AWW66_11110</name>
</gene>
<evidence type="ECO:0000256" key="6">
    <source>
        <dbReference type="ARBA" id="ARBA00022777"/>
    </source>
</evidence>
<keyword evidence="9" id="KW-0812">Transmembrane</keyword>
<evidence type="ECO:0000259" key="12">
    <source>
        <dbReference type="Pfam" id="PF13796"/>
    </source>
</evidence>
<evidence type="ECO:0000256" key="5">
    <source>
        <dbReference type="ARBA" id="ARBA00022741"/>
    </source>
</evidence>
<dbReference type="EC" id="2.7.13.3" evidence="2"/>
<dbReference type="Gene3D" id="3.30.565.10">
    <property type="entry name" value="Histidine kinase-like ATPase, C-terminal domain"/>
    <property type="match status" value="1"/>
</dbReference>
<dbReference type="Pfam" id="PF07730">
    <property type="entry name" value="HisKA_3"/>
    <property type="match status" value="1"/>
</dbReference>
<dbReference type="GO" id="GO:0000155">
    <property type="term" value="F:phosphorelay sensor kinase activity"/>
    <property type="evidence" value="ECO:0007669"/>
    <property type="project" value="InterPro"/>
</dbReference>
<dbReference type="RefSeq" id="WP_067363808.1">
    <property type="nucleotide sequence ID" value="NZ_JBIUBN010000001.1"/>
</dbReference>
<comment type="caution">
    <text evidence="13">The sequence shown here is derived from an EMBL/GenBank/DDBJ whole genome shotgun (WGS) entry which is preliminary data.</text>
</comment>
<keyword evidence="5" id="KW-0547">Nucleotide-binding</keyword>
<dbReference type="Pfam" id="PF02518">
    <property type="entry name" value="HATPase_c"/>
    <property type="match status" value="1"/>
</dbReference>
<feature type="domain" description="Putative sensor" evidence="12">
    <location>
        <begin position="37"/>
        <end position="222"/>
    </location>
</feature>
<feature type="transmembrane region" description="Helical" evidence="9">
    <location>
        <begin position="189"/>
        <end position="214"/>
    </location>
</feature>
<evidence type="ECO:0000256" key="7">
    <source>
        <dbReference type="ARBA" id="ARBA00022840"/>
    </source>
</evidence>
<comment type="catalytic activity">
    <reaction evidence="1">
        <text>ATP + protein L-histidine = ADP + protein N-phospho-L-histidine.</text>
        <dbReference type="EC" id="2.7.13.3"/>
    </reaction>
</comment>
<dbReference type="AlphaFoldDB" id="A0A136PTY9"/>
<evidence type="ECO:0000256" key="2">
    <source>
        <dbReference type="ARBA" id="ARBA00012438"/>
    </source>
</evidence>
<evidence type="ECO:0000259" key="11">
    <source>
        <dbReference type="Pfam" id="PF07730"/>
    </source>
</evidence>
<keyword evidence="9" id="KW-1133">Transmembrane helix</keyword>
<keyword evidence="3" id="KW-0597">Phosphoprotein</keyword>
<dbReference type="InterPro" id="IPR050482">
    <property type="entry name" value="Sensor_HK_TwoCompSys"/>
</dbReference>
<dbReference type="GO" id="GO:0005524">
    <property type="term" value="F:ATP binding"/>
    <property type="evidence" value="ECO:0007669"/>
    <property type="project" value="UniProtKB-KW"/>
</dbReference>
<organism evidence="13 14">
    <name type="scientific">Micromonospora rosaria</name>
    <dbReference type="NCBI Taxonomy" id="47874"/>
    <lineage>
        <taxon>Bacteria</taxon>
        <taxon>Bacillati</taxon>
        <taxon>Actinomycetota</taxon>
        <taxon>Actinomycetes</taxon>
        <taxon>Micromonosporales</taxon>
        <taxon>Micromonosporaceae</taxon>
        <taxon>Micromonospora</taxon>
    </lineage>
</organism>
<dbReference type="Pfam" id="PF13796">
    <property type="entry name" value="Sensor"/>
    <property type="match status" value="1"/>
</dbReference>
<accession>A0A136PTY9</accession>
<feature type="transmembrane region" description="Helical" evidence="9">
    <location>
        <begin position="136"/>
        <end position="162"/>
    </location>
</feature>
<sequence>MTTSTSADPPPVAAPVPTGVLTPRAGMRRQLGTDTRYVLLGFPVALAGFVVLFAGTLLGTGLLVTVLGLPILAGTLQTARKLAAVERQRLERVLGHPVVRPEYREPAPGAGTWRRILVPLGDPQYWLDLLHALLKLLFAVPSFGVTLTWWAGAVVGTLYWAYDWALPHPEENEGLAELLGLGTSPAARIGLNTVIGVFFLLTLPLVVRGCALLAASPGRALLTGVAEMRQRITQLEEQKRAAASAEATALRRLERDIHDGPQQRLVRLAMDLSRARHQLASDPDAAGRTLDEAVTQTRETLAELRALSRGIAPPILVDRGLPSALAALAGRGLIPVELRVDPELATPDGRLDPAVESTAYFVVAEALTNVAKHSGATECTVAVTRHGPTLTAAVTDDGHGGAHLAKGHGLAGIADRVRAAGGRLDVVSPAGGPTEIRAELPL</sequence>
<dbReference type="GO" id="GO:0016020">
    <property type="term" value="C:membrane"/>
    <property type="evidence" value="ECO:0007669"/>
    <property type="project" value="InterPro"/>
</dbReference>
<dbReference type="Gene3D" id="1.20.5.1930">
    <property type="match status" value="1"/>
</dbReference>
<keyword evidence="4" id="KW-0808">Transferase</keyword>
<keyword evidence="8" id="KW-0902">Two-component regulatory system</keyword>
<evidence type="ECO:0000256" key="4">
    <source>
        <dbReference type="ARBA" id="ARBA00022679"/>
    </source>
</evidence>
<dbReference type="SUPFAM" id="SSF55874">
    <property type="entry name" value="ATPase domain of HSP90 chaperone/DNA topoisomerase II/histidine kinase"/>
    <property type="match status" value="1"/>
</dbReference>
<proteinExistence type="predicted"/>
<dbReference type="GO" id="GO:0046983">
    <property type="term" value="F:protein dimerization activity"/>
    <property type="evidence" value="ECO:0007669"/>
    <property type="project" value="InterPro"/>
</dbReference>
<keyword evidence="9" id="KW-0472">Membrane</keyword>
<evidence type="ECO:0000259" key="10">
    <source>
        <dbReference type="Pfam" id="PF02518"/>
    </source>
</evidence>
<feature type="domain" description="Histidine kinase/HSP90-like ATPase" evidence="10">
    <location>
        <begin position="357"/>
        <end position="442"/>
    </location>
</feature>
<name>A0A136PTY9_9ACTN</name>
<dbReference type="PANTHER" id="PTHR24421">
    <property type="entry name" value="NITRATE/NITRITE SENSOR PROTEIN NARX-RELATED"/>
    <property type="match status" value="1"/>
</dbReference>
<keyword evidence="6 13" id="KW-0418">Kinase</keyword>
<feature type="transmembrane region" description="Helical" evidence="9">
    <location>
        <begin position="37"/>
        <end position="55"/>
    </location>
</feature>
<evidence type="ECO:0000256" key="8">
    <source>
        <dbReference type="ARBA" id="ARBA00023012"/>
    </source>
</evidence>
<evidence type="ECO:0000256" key="9">
    <source>
        <dbReference type="SAM" id="Phobius"/>
    </source>
</evidence>
<dbReference type="EMBL" id="LRQV01000030">
    <property type="protein sequence ID" value="KXK61882.1"/>
    <property type="molecule type" value="Genomic_DNA"/>
</dbReference>
<keyword evidence="14" id="KW-1185">Reference proteome</keyword>
<dbReference type="PANTHER" id="PTHR24421:SF10">
    <property type="entry name" value="NITRATE_NITRITE SENSOR PROTEIN NARQ"/>
    <property type="match status" value="1"/>
</dbReference>
<feature type="domain" description="Signal transduction histidine kinase subgroup 3 dimerisation and phosphoacceptor" evidence="11">
    <location>
        <begin position="251"/>
        <end position="314"/>
    </location>
</feature>
<protein>
    <recommendedName>
        <fullName evidence="2">histidine kinase</fullName>
        <ecNumber evidence="2">2.7.13.3</ecNumber>
    </recommendedName>
</protein>
<evidence type="ECO:0000256" key="1">
    <source>
        <dbReference type="ARBA" id="ARBA00000085"/>
    </source>
</evidence>
<reference evidence="13 14" key="1">
    <citation type="submission" date="2016-01" db="EMBL/GenBank/DDBJ databases">
        <title>Whole genome sequence and analysis of Micromonospora rosaria DSM 803, which can produce antibacterial substance rosamicin.</title>
        <authorList>
            <person name="Yang H."/>
            <person name="He X."/>
            <person name="Zhu D."/>
        </authorList>
    </citation>
    <scope>NUCLEOTIDE SEQUENCE [LARGE SCALE GENOMIC DNA]</scope>
    <source>
        <strain evidence="13 14">DSM 803</strain>
    </source>
</reference>
<dbReference type="InterPro" id="IPR003594">
    <property type="entry name" value="HATPase_dom"/>
</dbReference>
<dbReference type="CDD" id="cd16917">
    <property type="entry name" value="HATPase_UhpB-NarQ-NarX-like"/>
    <property type="match status" value="1"/>
</dbReference>
<dbReference type="InterPro" id="IPR036890">
    <property type="entry name" value="HATPase_C_sf"/>
</dbReference>
<evidence type="ECO:0000313" key="13">
    <source>
        <dbReference type="EMBL" id="KXK61882.1"/>
    </source>
</evidence>
<dbReference type="Proteomes" id="UP000070620">
    <property type="component" value="Unassembled WGS sequence"/>
</dbReference>
<dbReference type="OrthoDB" id="4198152at2"/>
<evidence type="ECO:0000313" key="14">
    <source>
        <dbReference type="Proteomes" id="UP000070620"/>
    </source>
</evidence>